<name>A0A0P1B1H2_PLAHL</name>
<feature type="region of interest" description="Disordered" evidence="1">
    <location>
        <begin position="575"/>
        <end position="615"/>
    </location>
</feature>
<feature type="domain" description="Crossover junction endonuclease MUS81-like HHH" evidence="2">
    <location>
        <begin position="634"/>
        <end position="704"/>
    </location>
</feature>
<dbReference type="STRING" id="4781.A0A0P1B1H2"/>
<dbReference type="GO" id="GO:0006303">
    <property type="term" value="P:double-strand break repair via nonhomologous end joining"/>
    <property type="evidence" value="ECO:0007669"/>
    <property type="project" value="TreeGrafter"/>
</dbReference>
<feature type="compositionally biased region" description="Acidic residues" evidence="1">
    <location>
        <begin position="397"/>
        <end position="410"/>
    </location>
</feature>
<organism evidence="3 4">
    <name type="scientific">Plasmopara halstedii</name>
    <name type="common">Downy mildew of sunflower</name>
    <dbReference type="NCBI Taxonomy" id="4781"/>
    <lineage>
        <taxon>Eukaryota</taxon>
        <taxon>Sar</taxon>
        <taxon>Stramenopiles</taxon>
        <taxon>Oomycota</taxon>
        <taxon>Peronosporomycetes</taxon>
        <taxon>Peronosporales</taxon>
        <taxon>Peronosporaceae</taxon>
        <taxon>Plasmopara</taxon>
    </lineage>
</organism>
<dbReference type="PANTHER" id="PTHR11276">
    <property type="entry name" value="DNA POLYMERASE TYPE-X FAMILY MEMBER"/>
    <property type="match status" value="1"/>
</dbReference>
<dbReference type="AlphaFoldDB" id="A0A0P1B1H2"/>
<dbReference type="SUPFAM" id="SSF47802">
    <property type="entry name" value="DNA polymerase beta, N-terminal domain-like"/>
    <property type="match status" value="4"/>
</dbReference>
<proteinExistence type="predicted"/>
<dbReference type="OMA" id="HIRQGHT"/>
<dbReference type="OrthoDB" id="205514at2759"/>
<dbReference type="InterPro" id="IPR010996">
    <property type="entry name" value="HHH_MUS81"/>
</dbReference>
<dbReference type="InterPro" id="IPR022312">
    <property type="entry name" value="DNA_pol_X"/>
</dbReference>
<evidence type="ECO:0000259" key="2">
    <source>
        <dbReference type="Pfam" id="PF14716"/>
    </source>
</evidence>
<dbReference type="InterPro" id="IPR027421">
    <property type="entry name" value="DNA_pol_lamdba_lyase_dom_sf"/>
</dbReference>
<keyword evidence="4" id="KW-1185">Reference proteome</keyword>
<evidence type="ECO:0000313" key="3">
    <source>
        <dbReference type="EMBL" id="CEG48538.1"/>
    </source>
</evidence>
<dbReference type="Proteomes" id="UP000054928">
    <property type="component" value="Unassembled WGS sequence"/>
</dbReference>
<dbReference type="RefSeq" id="XP_024584907.1">
    <property type="nucleotide sequence ID" value="XM_024719627.1"/>
</dbReference>
<dbReference type="PANTHER" id="PTHR11276:SF28">
    <property type="entry name" value="DNA POLYMERASE LAMBDA"/>
    <property type="match status" value="1"/>
</dbReference>
<dbReference type="Gene3D" id="1.10.150.110">
    <property type="entry name" value="DNA polymerase beta, N-terminal domain-like"/>
    <property type="match status" value="8"/>
</dbReference>
<dbReference type="EMBL" id="CCYD01002939">
    <property type="protein sequence ID" value="CEG48538.1"/>
    <property type="molecule type" value="Genomic_DNA"/>
</dbReference>
<dbReference type="FunFam" id="1.10.150.110:FF:000010">
    <property type="entry name" value="DNA polymerase"/>
    <property type="match status" value="1"/>
</dbReference>
<dbReference type="GO" id="GO:0003887">
    <property type="term" value="F:DNA-directed DNA polymerase activity"/>
    <property type="evidence" value="ECO:0007669"/>
    <property type="project" value="InterPro"/>
</dbReference>
<dbReference type="Pfam" id="PF14716">
    <property type="entry name" value="HHH_8"/>
    <property type="match status" value="2"/>
</dbReference>
<sequence>MIHDDFAQIHQHLDSLRVGCQQSGLSLPKNVYKASVELITALLNSNGNEEVALKLLTSRLHSKNKREHDTITEMDEIKQAGQSLSEIGNVKETPEEDEVGNKDGLELSEEPPRKISRLTADVLKKSAAVDSNKVLVNVLADYGDQHIRQGHTGKGVAQLRAARAIRDYPHPVTSAADARAIRSVGPKMATRIEHILSAEKLDVEVPKSNHIEKFELPKLIQEIQSRKAMCPENQKLVDELAYFGEHELLFRSVSKGMTHLRAARALQLADQVTTSGSQARHSLAIGPAIADKIDQILKYGRIVKDSVSIPIVEDLRLNPAKEVQNQPLVDALADYGSSHLHSGHAGKGIAHLRAAKAIRDADIVIKSGAHAISLIKKVNAMVAAKIDQVLKEGHADTEEEDDDSQDEAENEFGAREPPDTPLIVHEVRSKPAQIEENQKIVNALSTRGEMQLAKWHTGQGTAFMRAARRLRDAAEVVTNGTVAKALGRIGDKVRVVAVLTGYALVETRINMTDAKTANAVYAQIGKLREMAMNKNVDIPENPYVATHEIATALLASNGDDQGALKKVMAKFGRNKRSLPAEANQNSKKSKRAGDGNEPAFEASGYQDNGEDSMPPHKTVRLVEEVREKKAVNSANQKIVDAFADYGDYQLNHGHTGKGVSHLRAALHIRDHPDAIKSAKEARSVPMVGDKLAAQIDEVIKTGRLTDETGDQNISTDVDNHQRPELVVEIHNSQAKRPENQQLVQELTKFGEHELYFGSPGKGTTHLRAAREIQLTDQVIKSGSIARTKVPLVGDVIADKIDQILEYGRIIKDTGETTGSRSYSRGSGGGYVEAPIVKDLRENPAKCPENQPIVDALVDYGDSHLYSGHRGKGISHLRAAQSIRDSETIVKSGQQASKEIGMVGKRIAAKIDQIVEQGHADSDEDYEYDAEEEDNGYGERDHDSVVPPIVQDVTSKPAQVEKNQVLVNALVEYGEEELYKRHTGRGTAFLRAARRLRDADTLVSNGQDAKKLGRIGDKVAQYLDTILAT</sequence>
<dbReference type="GO" id="GO:0005634">
    <property type="term" value="C:nucleus"/>
    <property type="evidence" value="ECO:0007669"/>
    <property type="project" value="TreeGrafter"/>
</dbReference>
<dbReference type="GO" id="GO:0003677">
    <property type="term" value="F:DNA binding"/>
    <property type="evidence" value="ECO:0007669"/>
    <property type="project" value="InterPro"/>
</dbReference>
<dbReference type="GeneID" id="36401411"/>
<feature type="domain" description="Crossover junction endonuclease MUS81-like HHH" evidence="2">
    <location>
        <begin position="132"/>
        <end position="200"/>
    </location>
</feature>
<feature type="region of interest" description="Disordered" evidence="1">
    <location>
        <begin position="392"/>
        <end position="419"/>
    </location>
</feature>
<evidence type="ECO:0000256" key="1">
    <source>
        <dbReference type="SAM" id="MobiDB-lite"/>
    </source>
</evidence>
<accession>A0A0P1B1H2</accession>
<evidence type="ECO:0000313" key="4">
    <source>
        <dbReference type="Proteomes" id="UP000054928"/>
    </source>
</evidence>
<reference evidence="4" key="1">
    <citation type="submission" date="2014-09" db="EMBL/GenBank/DDBJ databases">
        <authorList>
            <person name="Sharma Rahul"/>
            <person name="Thines Marco"/>
        </authorList>
    </citation>
    <scope>NUCLEOTIDE SEQUENCE [LARGE SCALE GENOMIC DNA]</scope>
</reference>
<feature type="compositionally biased region" description="Basic and acidic residues" evidence="1">
    <location>
        <begin position="99"/>
        <end position="109"/>
    </location>
</feature>
<feature type="region of interest" description="Disordered" evidence="1">
    <location>
        <begin position="87"/>
        <end position="109"/>
    </location>
</feature>
<protein>
    <recommendedName>
        <fullName evidence="2">Crossover junction endonuclease MUS81-like HHH domain-containing protein</fullName>
    </recommendedName>
</protein>